<name>A0A5T3RIZ5_SALER</name>
<accession>A0A5T3RIZ5</accession>
<feature type="domain" description="Transposase IS66 C-terminal" evidence="4">
    <location>
        <begin position="377"/>
        <end position="414"/>
    </location>
</feature>
<gene>
    <name evidence="5" type="ORF">EKX87_24755</name>
</gene>
<dbReference type="PANTHER" id="PTHR33678:SF1">
    <property type="entry name" value="BLL1576 PROTEIN"/>
    <property type="match status" value="1"/>
</dbReference>
<dbReference type="InterPro" id="IPR024474">
    <property type="entry name" value="Znf_dom_IS66"/>
</dbReference>
<dbReference type="InterPro" id="IPR004291">
    <property type="entry name" value="Transposase_IS66_central"/>
</dbReference>
<dbReference type="Pfam" id="PF13817">
    <property type="entry name" value="DDE_Tnp_IS66_C"/>
    <property type="match status" value="1"/>
</dbReference>
<feature type="non-terminal residue" evidence="5">
    <location>
        <position position="1"/>
    </location>
</feature>
<dbReference type="PANTHER" id="PTHR33678">
    <property type="entry name" value="BLL1576 PROTEIN"/>
    <property type="match status" value="1"/>
</dbReference>
<reference evidence="5" key="1">
    <citation type="submission" date="2018-12" db="EMBL/GenBank/DDBJ databases">
        <authorList>
            <consortium name="PulseNet: The National Subtyping Network for Foodborne Disease Surveillance"/>
            <person name="Tarr C.L."/>
            <person name="Trees E."/>
            <person name="Katz L.S."/>
            <person name="Carleton-Romer H.A."/>
            <person name="Stroika S."/>
            <person name="Kucerova Z."/>
            <person name="Roache K.F."/>
            <person name="Sabol A.L."/>
            <person name="Besser J."/>
            <person name="Gerner-Smidt P."/>
        </authorList>
    </citation>
    <scope>NUCLEOTIDE SEQUENCE</scope>
    <source>
        <strain evidence="5">PNUSAS064340</strain>
    </source>
</reference>
<comment type="caution">
    <text evidence="5">The sequence shown here is derived from an EMBL/GenBank/DDBJ whole genome shotgun (WGS) entry which is preliminary data.</text>
</comment>
<proteinExistence type="predicted"/>
<feature type="domain" description="Transposase IS66 zinc-finger binding" evidence="3">
    <location>
        <begin position="26"/>
        <end position="70"/>
    </location>
</feature>
<feature type="domain" description="Transposase IS66 central" evidence="2">
    <location>
        <begin position="84"/>
        <end position="370"/>
    </location>
</feature>
<evidence type="ECO:0000259" key="2">
    <source>
        <dbReference type="Pfam" id="PF03050"/>
    </source>
</evidence>
<evidence type="ECO:0000256" key="1">
    <source>
        <dbReference type="SAM" id="MobiDB-lite"/>
    </source>
</evidence>
<protein>
    <submittedName>
        <fullName evidence="5">IS66 family transposase</fullName>
    </submittedName>
</protein>
<dbReference type="Pfam" id="PF13005">
    <property type="entry name" value="zf-IS66"/>
    <property type="match status" value="1"/>
</dbReference>
<evidence type="ECO:0000259" key="3">
    <source>
        <dbReference type="Pfam" id="PF13005"/>
    </source>
</evidence>
<feature type="region of interest" description="Disordered" evidence="1">
    <location>
        <begin position="1"/>
        <end position="31"/>
    </location>
</feature>
<evidence type="ECO:0000313" key="5">
    <source>
        <dbReference type="EMBL" id="EAN7518441.1"/>
    </source>
</evidence>
<dbReference type="EMBL" id="AACZBH010000115">
    <property type="protein sequence ID" value="EAN7518441.1"/>
    <property type="molecule type" value="Genomic_DNA"/>
</dbReference>
<dbReference type="InterPro" id="IPR039552">
    <property type="entry name" value="IS66_C"/>
</dbReference>
<dbReference type="InterPro" id="IPR052344">
    <property type="entry name" value="Transposase-related"/>
</dbReference>
<organism evidence="5">
    <name type="scientific">Salmonella enterica</name>
    <name type="common">Salmonella choleraesuis</name>
    <dbReference type="NCBI Taxonomy" id="28901"/>
    <lineage>
        <taxon>Bacteria</taxon>
        <taxon>Pseudomonadati</taxon>
        <taxon>Pseudomonadota</taxon>
        <taxon>Gammaproteobacteria</taxon>
        <taxon>Enterobacterales</taxon>
        <taxon>Enterobacteriaceae</taxon>
        <taxon>Salmonella</taxon>
    </lineage>
</organism>
<dbReference type="AlphaFoldDB" id="A0A5T3RIZ5"/>
<sequence>KASDSPARKALPAKLPRDRRIMSPPETECPVCSGKLKPPGESISEQLDIINTAFRVIETVRPKLACSRCDGIVQAALPPKPIERSYASPALLARIIMAKFAEHLPLYRQAEIYARQGVELSRNTMGRRVDIMGEQLRPLYDELNHYVLMPGKVHADDTPVNVLDPGQGKTRTGRLWVYVRDDRNAGSTMPAAVWFSYSPDRKGIHPQRHLADYSGILQADAYAGYNTLYESGRVTEAACMAHARRKIHDVHVRHPTTVTTEALSRIGALYAIESEIRGSPAEERLTARKARSVPLMQSLYDWIQQQMCTLSRHSDTAKAFAYLLKQWDALNEYCRNGWVEIDNNLCENALRVVALGRRNYMFFGSDGGGDSAAVMYSLIGSCKLNGIEPEAWLRHVISVINTWPANRVKELLPWNVTLSVN</sequence>
<evidence type="ECO:0000259" key="4">
    <source>
        <dbReference type="Pfam" id="PF13817"/>
    </source>
</evidence>
<dbReference type="NCBIfam" id="NF033517">
    <property type="entry name" value="transpos_IS66"/>
    <property type="match status" value="1"/>
</dbReference>
<dbReference type="Pfam" id="PF03050">
    <property type="entry name" value="DDE_Tnp_IS66"/>
    <property type="match status" value="1"/>
</dbReference>